<gene>
    <name evidence="7" type="ORF">MNEG_11274</name>
</gene>
<evidence type="ECO:0000256" key="4">
    <source>
        <dbReference type="ARBA" id="ARBA00022833"/>
    </source>
</evidence>
<organism evidence="7 8">
    <name type="scientific">Monoraphidium neglectum</name>
    <dbReference type="NCBI Taxonomy" id="145388"/>
    <lineage>
        <taxon>Eukaryota</taxon>
        <taxon>Viridiplantae</taxon>
        <taxon>Chlorophyta</taxon>
        <taxon>core chlorophytes</taxon>
        <taxon>Chlorophyceae</taxon>
        <taxon>CS clade</taxon>
        <taxon>Sphaeropleales</taxon>
        <taxon>Selenastraceae</taxon>
        <taxon>Monoraphidium</taxon>
    </lineage>
</organism>
<dbReference type="Pfam" id="PF01412">
    <property type="entry name" value="ArfGap"/>
    <property type="match status" value="1"/>
</dbReference>
<dbReference type="CDD" id="cd08204">
    <property type="entry name" value="ArfGap"/>
    <property type="match status" value="1"/>
</dbReference>
<proteinExistence type="predicted"/>
<dbReference type="InterPro" id="IPR037278">
    <property type="entry name" value="ARFGAP/RecO"/>
</dbReference>
<keyword evidence="8" id="KW-1185">Reference proteome</keyword>
<dbReference type="Proteomes" id="UP000054498">
    <property type="component" value="Unassembled WGS sequence"/>
</dbReference>
<dbReference type="GO" id="GO:0008270">
    <property type="term" value="F:zinc ion binding"/>
    <property type="evidence" value="ECO:0007669"/>
    <property type="project" value="UniProtKB-KW"/>
</dbReference>
<feature type="domain" description="Arf-GAP" evidence="6">
    <location>
        <begin position="16"/>
        <end position="122"/>
    </location>
</feature>
<evidence type="ECO:0000256" key="1">
    <source>
        <dbReference type="ARBA" id="ARBA00022468"/>
    </source>
</evidence>
<dbReference type="RefSeq" id="XP_013895707.1">
    <property type="nucleotide sequence ID" value="XM_014040253.1"/>
</dbReference>
<dbReference type="PANTHER" id="PTHR46419">
    <property type="entry name" value="ADP-RIBOSYLATION FACTOR GTPASE-ACTIVATING PROTEIN AGD5"/>
    <property type="match status" value="1"/>
</dbReference>
<dbReference type="GO" id="GO:0005096">
    <property type="term" value="F:GTPase activator activity"/>
    <property type="evidence" value="ECO:0007669"/>
    <property type="project" value="UniProtKB-KW"/>
</dbReference>
<accession>A0A0D2JAB9</accession>
<keyword evidence="1" id="KW-0343">GTPase activation</keyword>
<name>A0A0D2JAB9_9CHLO</name>
<sequence length="122" mass="13889">MNAKRGISDEENERHKRVLALLMKQEGNKQCADCKTRNPTWASVNLGVFVCLTCSGIHRSLGVHISQVRSCNLDTWLPRQVEFMRVMGNLKGNRYWEAQLPDHFKRPPGGEPNPELAAFIRS</sequence>
<keyword evidence="4" id="KW-0862">Zinc</keyword>
<dbReference type="SUPFAM" id="SSF57863">
    <property type="entry name" value="ArfGap/RecO-like zinc finger"/>
    <property type="match status" value="1"/>
</dbReference>
<keyword evidence="3 5" id="KW-0863">Zinc-finger</keyword>
<dbReference type="InterPro" id="IPR001164">
    <property type="entry name" value="ArfGAP_dom"/>
</dbReference>
<dbReference type="PRINTS" id="PR00405">
    <property type="entry name" value="REVINTRACTNG"/>
</dbReference>
<reference evidence="7 8" key="1">
    <citation type="journal article" date="2013" name="BMC Genomics">
        <title>Reconstruction of the lipid metabolism for the microalga Monoraphidium neglectum from its genome sequence reveals characteristics suitable for biofuel production.</title>
        <authorList>
            <person name="Bogen C."/>
            <person name="Al-Dilaimi A."/>
            <person name="Albersmeier A."/>
            <person name="Wichmann J."/>
            <person name="Grundmann M."/>
            <person name="Rupp O."/>
            <person name="Lauersen K.J."/>
            <person name="Blifernez-Klassen O."/>
            <person name="Kalinowski J."/>
            <person name="Goesmann A."/>
            <person name="Mussgnug J.H."/>
            <person name="Kruse O."/>
        </authorList>
    </citation>
    <scope>NUCLEOTIDE SEQUENCE [LARGE SCALE GENOMIC DNA]</scope>
    <source>
        <strain evidence="7 8">SAG 48.87</strain>
    </source>
</reference>
<evidence type="ECO:0000256" key="5">
    <source>
        <dbReference type="PROSITE-ProRule" id="PRU00288"/>
    </source>
</evidence>
<protein>
    <recommendedName>
        <fullName evidence="6">Arf-GAP domain-containing protein</fullName>
    </recommendedName>
</protein>
<dbReference type="InterPro" id="IPR038508">
    <property type="entry name" value="ArfGAP_dom_sf"/>
</dbReference>
<dbReference type="InterPro" id="IPR044520">
    <property type="entry name" value="ARF_GAP_AGD5/15"/>
</dbReference>
<dbReference type="EMBL" id="KK102886">
    <property type="protein sequence ID" value="KIY96687.1"/>
    <property type="molecule type" value="Genomic_DNA"/>
</dbReference>
<dbReference type="Gene3D" id="1.10.220.150">
    <property type="entry name" value="Arf GTPase activating protein"/>
    <property type="match status" value="1"/>
</dbReference>
<dbReference type="FunFam" id="1.10.220.150:FF:000009">
    <property type="entry name" value="stromal membrane-associated protein 1 isoform X1"/>
    <property type="match status" value="1"/>
</dbReference>
<dbReference type="AlphaFoldDB" id="A0A0D2JAB9"/>
<dbReference type="PANTHER" id="PTHR46419:SF2">
    <property type="entry name" value="ADP-RIBOSYLATION FACTOR GTPASE-ACTIVATING PROTEIN AGD5"/>
    <property type="match status" value="1"/>
</dbReference>
<dbReference type="GeneID" id="25728520"/>
<evidence type="ECO:0000259" key="6">
    <source>
        <dbReference type="PROSITE" id="PS50115"/>
    </source>
</evidence>
<evidence type="ECO:0000313" key="8">
    <source>
        <dbReference type="Proteomes" id="UP000054498"/>
    </source>
</evidence>
<dbReference type="OrthoDB" id="10266696at2759"/>
<evidence type="ECO:0000256" key="3">
    <source>
        <dbReference type="ARBA" id="ARBA00022771"/>
    </source>
</evidence>
<dbReference type="SMART" id="SM00105">
    <property type="entry name" value="ArfGap"/>
    <property type="match status" value="1"/>
</dbReference>
<evidence type="ECO:0000256" key="2">
    <source>
        <dbReference type="ARBA" id="ARBA00022723"/>
    </source>
</evidence>
<evidence type="ECO:0000313" key="7">
    <source>
        <dbReference type="EMBL" id="KIY96687.1"/>
    </source>
</evidence>
<dbReference type="KEGG" id="mng:MNEG_11274"/>
<keyword evidence="2" id="KW-0479">Metal-binding</keyword>
<feature type="non-terminal residue" evidence="7">
    <location>
        <position position="122"/>
    </location>
</feature>
<dbReference type="PROSITE" id="PS50115">
    <property type="entry name" value="ARFGAP"/>
    <property type="match status" value="1"/>
</dbReference>